<dbReference type="Pfam" id="PF00078">
    <property type="entry name" value="RVT_1"/>
    <property type="match status" value="1"/>
</dbReference>
<dbReference type="Gene3D" id="3.30.70.270">
    <property type="match status" value="2"/>
</dbReference>
<dbReference type="GO" id="GO:0004519">
    <property type="term" value="F:endonuclease activity"/>
    <property type="evidence" value="ECO:0007669"/>
    <property type="project" value="UniProtKB-KW"/>
</dbReference>
<dbReference type="Gene3D" id="4.10.60.10">
    <property type="entry name" value="Zinc finger, CCHC-type"/>
    <property type="match status" value="1"/>
</dbReference>
<dbReference type="SUPFAM" id="SSF56672">
    <property type="entry name" value="DNA/RNA polymerases"/>
    <property type="match status" value="1"/>
</dbReference>
<evidence type="ECO:0000259" key="9">
    <source>
        <dbReference type="PROSITE" id="PS50878"/>
    </source>
</evidence>
<dbReference type="InterPro" id="IPR021109">
    <property type="entry name" value="Peptidase_aspartic_dom_sf"/>
</dbReference>
<feature type="domain" description="CCHC-type" evidence="8">
    <location>
        <begin position="67"/>
        <end position="82"/>
    </location>
</feature>
<dbReference type="Proteomes" id="UP000325315">
    <property type="component" value="Unassembled WGS sequence"/>
</dbReference>
<dbReference type="InterPro" id="IPR050951">
    <property type="entry name" value="Retrovirus_Pol_polyprotein"/>
</dbReference>
<keyword evidence="11" id="KW-1185">Reference proteome</keyword>
<feature type="compositionally biased region" description="Polar residues" evidence="7">
    <location>
        <begin position="89"/>
        <end position="99"/>
    </location>
</feature>
<dbReference type="InterPro" id="IPR000477">
    <property type="entry name" value="RT_dom"/>
</dbReference>
<dbReference type="Pfam" id="PF08284">
    <property type="entry name" value="RVP_2"/>
    <property type="match status" value="1"/>
</dbReference>
<dbReference type="GO" id="GO:0016779">
    <property type="term" value="F:nucleotidyltransferase activity"/>
    <property type="evidence" value="ECO:0007669"/>
    <property type="project" value="UniProtKB-KW"/>
</dbReference>
<dbReference type="Gene3D" id="2.40.70.10">
    <property type="entry name" value="Acid Proteases"/>
    <property type="match status" value="1"/>
</dbReference>
<dbReference type="GO" id="GO:0008270">
    <property type="term" value="F:zinc ion binding"/>
    <property type="evidence" value="ECO:0007669"/>
    <property type="project" value="UniProtKB-KW"/>
</dbReference>
<accession>A0A5B6WYR0</accession>
<evidence type="ECO:0000313" key="11">
    <source>
        <dbReference type="Proteomes" id="UP000325315"/>
    </source>
</evidence>
<dbReference type="AlphaFoldDB" id="A0A5B6WYR0"/>
<feature type="compositionally biased region" description="Basic and acidic residues" evidence="7">
    <location>
        <begin position="116"/>
        <end position="125"/>
    </location>
</feature>
<organism evidence="10 11">
    <name type="scientific">Gossypium australe</name>
    <dbReference type="NCBI Taxonomy" id="47621"/>
    <lineage>
        <taxon>Eukaryota</taxon>
        <taxon>Viridiplantae</taxon>
        <taxon>Streptophyta</taxon>
        <taxon>Embryophyta</taxon>
        <taxon>Tracheophyta</taxon>
        <taxon>Spermatophyta</taxon>
        <taxon>Magnoliopsida</taxon>
        <taxon>eudicotyledons</taxon>
        <taxon>Gunneridae</taxon>
        <taxon>Pentapetalae</taxon>
        <taxon>rosids</taxon>
        <taxon>malvids</taxon>
        <taxon>Malvales</taxon>
        <taxon>Malvaceae</taxon>
        <taxon>Malvoideae</taxon>
        <taxon>Gossypium</taxon>
    </lineage>
</organism>
<dbReference type="GO" id="GO:0003676">
    <property type="term" value="F:nucleic acid binding"/>
    <property type="evidence" value="ECO:0007669"/>
    <property type="project" value="InterPro"/>
</dbReference>
<dbReference type="CDD" id="cd01647">
    <property type="entry name" value="RT_LTR"/>
    <property type="match status" value="1"/>
</dbReference>
<dbReference type="InterPro" id="IPR043502">
    <property type="entry name" value="DNA/RNA_pol_sf"/>
</dbReference>
<proteinExistence type="predicted"/>
<keyword evidence="1" id="KW-0808">Transferase</keyword>
<dbReference type="InterPro" id="IPR001878">
    <property type="entry name" value="Znf_CCHC"/>
</dbReference>
<dbReference type="PANTHER" id="PTHR37984">
    <property type="entry name" value="PROTEIN CBG26694"/>
    <property type="match status" value="1"/>
</dbReference>
<gene>
    <name evidence="10" type="ORF">EPI10_030962</name>
</gene>
<keyword evidence="4" id="KW-0378">Hydrolase</keyword>
<name>A0A5B6WYR0_9ROSI</name>
<keyword evidence="2" id="KW-0548">Nucleotidyltransferase</keyword>
<comment type="caution">
    <text evidence="10">The sequence shown here is derived from an EMBL/GenBank/DDBJ whole genome shotgun (WGS) entry which is preliminary data.</text>
</comment>
<keyword evidence="3" id="KW-0540">Nuclease</keyword>
<feature type="region of interest" description="Disordered" evidence="7">
    <location>
        <begin position="1"/>
        <end position="42"/>
    </location>
</feature>
<evidence type="ECO:0000313" key="10">
    <source>
        <dbReference type="EMBL" id="KAA3487111.1"/>
    </source>
</evidence>
<keyword evidence="6" id="KW-0479">Metal-binding</keyword>
<keyword evidence="5" id="KW-0511">Multifunctional enzyme</keyword>
<dbReference type="Pfam" id="PF17919">
    <property type="entry name" value="RT_RNaseH_2"/>
    <property type="match status" value="1"/>
</dbReference>
<evidence type="ECO:0000256" key="5">
    <source>
        <dbReference type="ARBA" id="ARBA00023268"/>
    </source>
</evidence>
<dbReference type="OrthoDB" id="1299698at2759"/>
<protein>
    <submittedName>
        <fullName evidence="10">DNA/RNA polymerases superfamily protein</fullName>
    </submittedName>
</protein>
<dbReference type="PROSITE" id="PS50158">
    <property type="entry name" value="ZF_CCHC"/>
    <property type="match status" value="1"/>
</dbReference>
<dbReference type="FunFam" id="3.30.70.270:FF:000020">
    <property type="entry name" value="Transposon Tf2-6 polyprotein-like Protein"/>
    <property type="match status" value="1"/>
</dbReference>
<dbReference type="EMBL" id="SMMG02000001">
    <property type="protein sequence ID" value="KAA3487111.1"/>
    <property type="molecule type" value="Genomic_DNA"/>
</dbReference>
<evidence type="ECO:0000259" key="8">
    <source>
        <dbReference type="PROSITE" id="PS50158"/>
    </source>
</evidence>
<keyword evidence="4" id="KW-0255">Endonuclease</keyword>
<dbReference type="Gene3D" id="3.10.10.10">
    <property type="entry name" value="HIV Type 1 Reverse Transcriptase, subunit A, domain 1"/>
    <property type="match status" value="1"/>
</dbReference>
<dbReference type="PROSITE" id="PS50878">
    <property type="entry name" value="RT_POL"/>
    <property type="match status" value="1"/>
</dbReference>
<evidence type="ECO:0000256" key="7">
    <source>
        <dbReference type="SAM" id="MobiDB-lite"/>
    </source>
</evidence>
<feature type="region of interest" description="Disordered" evidence="7">
    <location>
        <begin position="86"/>
        <end position="125"/>
    </location>
</feature>
<sequence length="688" mass="78256">MAKKKFKNDGSRSKPNTGIFIRERPPVSSRATSVASVGNARSSKLECQQYGRRHLGECWGKSINRTCYKCGSQDHFIRDCPKTAEKGIAQSTRPSSTTARGRPSRIVGGRSGAQRETSDANIRSEDRAPARAYAIRAKEEASSPDVITGIFTLFDTSVNALIYPDSTHSYVCKTLVSSKTLPVEPTEFVIRVLNHLGRCVLADKVCKNCPLMIRDSCFPTYLILLPFDEFDIILGMDWLTVHDAVVNCRRKTIDLSNVTEKKIESVPIVGEYPNVFPEELPGLPPICEVEFVLFVKKKDGTLRMCIDYRQLNKVTVKNKYQLPRINDLSDQLKGASVFSKIDLRSRYYQLRVRESHIPKTAFRMRYDHYEFLVMPFGLTNAPAVFMDLMNRLFRPYLDRLVLFIDDILIYSHDEIEHAEYLRLVLQILCDKQLYAKFNKCEFWLNEVSFLGHVVSASGIRVDPSKISAILDWKLPRNVSEVRSFLGLAEYYRRFVKGFSMIAAPMTKLLQKDVKFEWSDRCQKSFDQLKTLLTEAPVLVQPESGKEFVIFSDASLNGMGYFELVINYHPGKANVVADALSRKSLLALHAKNADIAMTDDGVIIVELKARPLFVQQIRDAQEVDDDLKEKRSHCGLSTDSDFQIDAEGCLRFKNQICVPKNPELIRMICDEAHNKDCRFIRVAQKCITT</sequence>
<dbReference type="SMART" id="SM00343">
    <property type="entry name" value="ZnF_C2HC"/>
    <property type="match status" value="1"/>
</dbReference>
<dbReference type="PANTHER" id="PTHR37984:SF5">
    <property type="entry name" value="PROTEIN NYNRIN-LIKE"/>
    <property type="match status" value="1"/>
</dbReference>
<feature type="domain" description="Reverse transcriptase" evidence="9">
    <location>
        <begin position="276"/>
        <end position="454"/>
    </location>
</feature>
<dbReference type="CDD" id="cd00303">
    <property type="entry name" value="retropepsin_like"/>
    <property type="match status" value="1"/>
</dbReference>
<dbReference type="InterPro" id="IPR041577">
    <property type="entry name" value="RT_RNaseH_2"/>
</dbReference>
<keyword evidence="6" id="KW-0863">Zinc-finger</keyword>
<evidence type="ECO:0000256" key="2">
    <source>
        <dbReference type="ARBA" id="ARBA00022695"/>
    </source>
</evidence>
<evidence type="ECO:0000256" key="4">
    <source>
        <dbReference type="ARBA" id="ARBA00022759"/>
    </source>
</evidence>
<evidence type="ECO:0000256" key="6">
    <source>
        <dbReference type="PROSITE-ProRule" id="PRU00047"/>
    </source>
</evidence>
<feature type="compositionally biased region" description="Polar residues" evidence="7">
    <location>
        <begin position="29"/>
        <end position="42"/>
    </location>
</feature>
<evidence type="ECO:0000256" key="1">
    <source>
        <dbReference type="ARBA" id="ARBA00022679"/>
    </source>
</evidence>
<keyword evidence="6" id="KW-0862">Zinc</keyword>
<evidence type="ECO:0000256" key="3">
    <source>
        <dbReference type="ARBA" id="ARBA00022722"/>
    </source>
</evidence>
<reference evidence="11" key="1">
    <citation type="journal article" date="2019" name="Plant Biotechnol. J.">
        <title>Genome sequencing of the Australian wild diploid species Gossypium australe highlights disease resistance and delayed gland morphogenesis.</title>
        <authorList>
            <person name="Cai Y."/>
            <person name="Cai X."/>
            <person name="Wang Q."/>
            <person name="Wang P."/>
            <person name="Zhang Y."/>
            <person name="Cai C."/>
            <person name="Xu Y."/>
            <person name="Wang K."/>
            <person name="Zhou Z."/>
            <person name="Wang C."/>
            <person name="Geng S."/>
            <person name="Li B."/>
            <person name="Dong Q."/>
            <person name="Hou Y."/>
            <person name="Wang H."/>
            <person name="Ai P."/>
            <person name="Liu Z."/>
            <person name="Yi F."/>
            <person name="Sun M."/>
            <person name="An G."/>
            <person name="Cheng J."/>
            <person name="Zhang Y."/>
            <person name="Shi Q."/>
            <person name="Xie Y."/>
            <person name="Shi X."/>
            <person name="Chang Y."/>
            <person name="Huang F."/>
            <person name="Chen Y."/>
            <person name="Hong S."/>
            <person name="Mi L."/>
            <person name="Sun Q."/>
            <person name="Zhang L."/>
            <person name="Zhou B."/>
            <person name="Peng R."/>
            <person name="Zhang X."/>
            <person name="Liu F."/>
        </authorList>
    </citation>
    <scope>NUCLEOTIDE SEQUENCE [LARGE SCALE GENOMIC DNA]</scope>
    <source>
        <strain evidence="11">cv. PA1801</strain>
    </source>
</reference>
<dbReference type="Pfam" id="PF00098">
    <property type="entry name" value="zf-CCHC"/>
    <property type="match status" value="1"/>
</dbReference>
<dbReference type="InterPro" id="IPR043128">
    <property type="entry name" value="Rev_trsase/Diguanyl_cyclase"/>
</dbReference>